<gene>
    <name evidence="2" type="primary">CYP4V2_26</name>
    <name evidence="2" type="ORF">AVEN_4169_1</name>
</gene>
<proteinExistence type="predicted"/>
<accession>A0A4Y2FKQ1</accession>
<comment type="caution">
    <text evidence="2">The sequence shown here is derived from an EMBL/GenBank/DDBJ whole genome shotgun (WGS) entry which is preliminary data.</text>
</comment>
<feature type="compositionally biased region" description="Acidic residues" evidence="1">
    <location>
        <begin position="19"/>
        <end position="30"/>
    </location>
</feature>
<organism evidence="2 3">
    <name type="scientific">Araneus ventricosus</name>
    <name type="common">Orbweaver spider</name>
    <name type="synonym">Epeira ventricosa</name>
    <dbReference type="NCBI Taxonomy" id="182803"/>
    <lineage>
        <taxon>Eukaryota</taxon>
        <taxon>Metazoa</taxon>
        <taxon>Ecdysozoa</taxon>
        <taxon>Arthropoda</taxon>
        <taxon>Chelicerata</taxon>
        <taxon>Arachnida</taxon>
        <taxon>Araneae</taxon>
        <taxon>Araneomorphae</taxon>
        <taxon>Entelegynae</taxon>
        <taxon>Araneoidea</taxon>
        <taxon>Araneidae</taxon>
        <taxon>Araneus</taxon>
    </lineage>
</organism>
<feature type="compositionally biased region" description="Basic and acidic residues" evidence="1">
    <location>
        <begin position="1"/>
        <end position="15"/>
    </location>
</feature>
<feature type="region of interest" description="Disordered" evidence="1">
    <location>
        <begin position="1"/>
        <end position="30"/>
    </location>
</feature>
<name>A0A4Y2FKQ1_ARAVE</name>
<sequence>MKELKAVKKETDRQTIDGSDFEDLEERANF</sequence>
<evidence type="ECO:0000313" key="3">
    <source>
        <dbReference type="Proteomes" id="UP000499080"/>
    </source>
</evidence>
<keyword evidence="3" id="KW-1185">Reference proteome</keyword>
<dbReference type="Proteomes" id="UP000499080">
    <property type="component" value="Unassembled WGS sequence"/>
</dbReference>
<dbReference type="EMBL" id="BGPR01000954">
    <property type="protein sequence ID" value="GBM41146.1"/>
    <property type="molecule type" value="Genomic_DNA"/>
</dbReference>
<evidence type="ECO:0000313" key="2">
    <source>
        <dbReference type="EMBL" id="GBM41146.1"/>
    </source>
</evidence>
<dbReference type="AlphaFoldDB" id="A0A4Y2FKQ1"/>
<feature type="non-terminal residue" evidence="2">
    <location>
        <position position="30"/>
    </location>
</feature>
<reference evidence="2 3" key="1">
    <citation type="journal article" date="2019" name="Sci. Rep.">
        <title>Orb-weaving spider Araneus ventricosus genome elucidates the spidroin gene catalogue.</title>
        <authorList>
            <person name="Kono N."/>
            <person name="Nakamura H."/>
            <person name="Ohtoshi R."/>
            <person name="Moran D.A.P."/>
            <person name="Shinohara A."/>
            <person name="Yoshida Y."/>
            <person name="Fujiwara M."/>
            <person name="Mori M."/>
            <person name="Tomita M."/>
            <person name="Arakawa K."/>
        </authorList>
    </citation>
    <scope>NUCLEOTIDE SEQUENCE [LARGE SCALE GENOMIC DNA]</scope>
</reference>
<protein>
    <submittedName>
        <fullName evidence="2">Cytochrome P450 4V2</fullName>
    </submittedName>
</protein>
<evidence type="ECO:0000256" key="1">
    <source>
        <dbReference type="SAM" id="MobiDB-lite"/>
    </source>
</evidence>